<dbReference type="PANTHER" id="PTHR24543">
    <property type="entry name" value="MULTICOPPER OXIDASE-RELATED"/>
    <property type="match status" value="1"/>
</dbReference>
<name>A0A8S4NTF9_OWEFU</name>
<sequence>MLRFFLQIKTYIYERLIKGFQAKHCKDYVFLIGILIAVLALTVQCHEECQQKDGSQLECQFGKCVDGKCVCDDCWEGTACEILKNDHVPTFDSPIQHFMNKNGRIGKINAFDADCNNGRCPCGSVSYKAIGGDTGVLAVDEKTGEVSIIGDAAPGEQKLLVEAYNAAPAGNPKHGNNELGNIIEVIVETPYEYDEDEKLKNNAGPNFLELGNHGYGSANDVDAFGGYGDFDAEELHSRHKRAAPFYDNVTLTLSVETPNVTTVYVGSEIYFKLTVGLPVGLTDISVELFTPDNDTTVMVLCGITVGDIGANIAGSVNLTAINDNIVKDARDETKNYDWAVLDLGTIDNVGTVDTSNPQANEFTVTWSVKMIDNNETVNGTTYWVSAGAEYDNQSYCWIGQASFEALIDDFISNYPVPQHNLTGPATMAIGESAKFTLDLTIEYPSTSLVIDVYAPLNTTDTMSVCYIGVKSVGSNYACLEFTSIEPVLYPDGVRGNSRGQLDLGKVTNLGSRLDVPDSSQSFIKIEIIVYMYNNPDFVGTTHSIGFAVVYDTMIWAAYADVTATAPSTPVSASGSLPTVSTAVAEGSSNNVSIGEVASLDFTVSTAMDTNFNYILDILTPYTASQAVFKICRIDIVSNGVNVPCMPDPEVLPIYEARDDPSSATYDKATYDIGHILNTGLKTQAVDPTANDFTFRYHVQALNHPSATDGSVHQISTGLRVGTDTMSASLDNLYITDHYNPDLDNTTQPEFSLAFLFGGDAIHTGQTFVVELTIITKRGMSYKPMELEFNMPFENNSAVITICDVKITDVGLNLPCFNKDEIVPVYSSKANNTEYDKVKLDFNALNNIGSTDDEPNDELDTVKVQIRAKLTEAHVAVSNGSEHWFASGVTITDTLLYCGMIRVIALVNEDALIDSVTQAPVLGVDLDFPETSSLYVGPEGGNGAVLKALVKPSTYTASRYVLTVDVPATMTICHMRIIKKGDHVKCFDETKTYNITTEGSLEGQVTTATYYLGLLTNTGNITDADNPGNYNSTTEDDDTLTVEIIVRIAAKQPSVPDGSLLTTTVTLKYNEEADQVVETFDLTATHTQPAMAANSTPTSTIDFAADTMNFAGDEFAQGQSVIFNIDVTLPDFHENELIVKLLTPVDVTDAMEVCNLAVVDVGQNLLCTHKATAVPVKTKRSGSLYDDTIELNLGPVLQFPVYPNDGAVNTLRVEGTMKVLRSAVVGANLVVGQTTWANSNEISVNTVVVKVKDNSDFTDINPFNGNSSAAPNVTASPIIASPTDIVVIPIVVSMPPNSAIAAYMDMKMPLGSVGGSAVMTVESVEITNVGRNLGCFDSFIGDDWLDCSNTTTCQNVSCVLDLGIITNSGLTLRTEEYMAQDDEFTVEVSLKMADAAEANDATQWDVSFGLKSNQTIIVFDKVVEVSLTGTEEPVMVMAVDLIETAPVLTPASPSLSISVNITHDDVTSNAEGVDCALTFFPPSALIYGGITTQNYTGRIIVESQGDYYNSFEFSSIYFCDEIYFEFTYTLNTSSIFPQWAQGAEGRIPYELSCKKNLHGGLDNDYPTYGPSLEFIMSGLNAGGCGVLGMDDSNLIKDSQIAVSGSKDVAHGKTMLRPSSGGAWCAKPRQGPDQQFIVINFGQRVRVLKIALQHEAAVSANRVTQYSLAYSDDGLIYEDGESIVPNPLSYTTSDDALSSPQEYRWLKLKIDSHDGANAYDDICFRLEIYGCTTTSDPNPNLDANVLTYSADFDKPSRSLLHVPSITTVFFCDVNPGSGRSKCWGSSDGNTWTAVDERVHFLLGFNSDTGFIYGISRNHGYGSYMMSEDSGASWSVIPSDRFNTDKATNFNIGLSIKDEYTPTFGATGAPDNTFRSPDASGQWGVDYNGVYFETSPNVWNMRVRWTSCCTP</sequence>
<organism evidence="2 3">
    <name type="scientific">Owenia fusiformis</name>
    <name type="common">Polychaete worm</name>
    <dbReference type="NCBI Taxonomy" id="6347"/>
    <lineage>
        <taxon>Eukaryota</taxon>
        <taxon>Metazoa</taxon>
        <taxon>Spiralia</taxon>
        <taxon>Lophotrochozoa</taxon>
        <taxon>Annelida</taxon>
        <taxon>Polychaeta</taxon>
        <taxon>Sedentaria</taxon>
        <taxon>Canalipalpata</taxon>
        <taxon>Sabellida</taxon>
        <taxon>Oweniida</taxon>
        <taxon>Oweniidae</taxon>
        <taxon>Owenia</taxon>
    </lineage>
</organism>
<accession>A0A8S4NTF9</accession>
<keyword evidence="3" id="KW-1185">Reference proteome</keyword>
<comment type="caution">
    <text evidence="2">The sequence shown here is derived from an EMBL/GenBank/DDBJ whole genome shotgun (WGS) entry which is preliminary data.</text>
</comment>
<gene>
    <name evidence="2" type="ORF">OFUS_LOCUS11157</name>
</gene>
<feature type="domain" description="F5/8 type C" evidence="1">
    <location>
        <begin position="1580"/>
        <end position="1729"/>
    </location>
</feature>
<dbReference type="EMBL" id="CAIIXF020000005">
    <property type="protein sequence ID" value="CAH1785049.1"/>
    <property type="molecule type" value="Genomic_DNA"/>
</dbReference>
<dbReference type="InterPro" id="IPR000421">
    <property type="entry name" value="FA58C"/>
</dbReference>
<dbReference type="PROSITE" id="PS50022">
    <property type="entry name" value="FA58C_3"/>
    <property type="match status" value="1"/>
</dbReference>
<protein>
    <recommendedName>
        <fullName evidence="1">F5/8 type C domain-containing protein</fullName>
    </recommendedName>
</protein>
<evidence type="ECO:0000259" key="1">
    <source>
        <dbReference type="PROSITE" id="PS50022"/>
    </source>
</evidence>
<evidence type="ECO:0000313" key="3">
    <source>
        <dbReference type="Proteomes" id="UP000749559"/>
    </source>
</evidence>
<proteinExistence type="predicted"/>
<evidence type="ECO:0000313" key="2">
    <source>
        <dbReference type="EMBL" id="CAH1785049.1"/>
    </source>
</evidence>
<dbReference type="Gene3D" id="2.60.120.260">
    <property type="entry name" value="Galactose-binding domain-like"/>
    <property type="match status" value="1"/>
</dbReference>
<dbReference type="SUPFAM" id="SSF49785">
    <property type="entry name" value="Galactose-binding domain-like"/>
    <property type="match status" value="1"/>
</dbReference>
<dbReference type="Pfam" id="PF00754">
    <property type="entry name" value="F5_F8_type_C"/>
    <property type="match status" value="1"/>
</dbReference>
<dbReference type="InterPro" id="IPR008979">
    <property type="entry name" value="Galactose-bd-like_sf"/>
</dbReference>
<dbReference type="OrthoDB" id="6355129at2759"/>
<dbReference type="Proteomes" id="UP000749559">
    <property type="component" value="Unassembled WGS sequence"/>
</dbReference>
<reference evidence="2" key="1">
    <citation type="submission" date="2022-03" db="EMBL/GenBank/DDBJ databases">
        <authorList>
            <person name="Martin C."/>
        </authorList>
    </citation>
    <scope>NUCLEOTIDE SEQUENCE</scope>
</reference>